<proteinExistence type="predicted"/>
<evidence type="ECO:0000313" key="3">
    <source>
        <dbReference type="Proteomes" id="UP000676428"/>
    </source>
</evidence>
<keyword evidence="3" id="KW-1185">Reference proteome</keyword>
<feature type="compositionally biased region" description="Polar residues" evidence="1">
    <location>
        <begin position="1"/>
        <end position="17"/>
    </location>
</feature>
<organism evidence="2 3">
    <name type="scientific">Shewanella dokdonensis</name>
    <dbReference type="NCBI Taxonomy" id="712036"/>
    <lineage>
        <taxon>Bacteria</taxon>
        <taxon>Pseudomonadati</taxon>
        <taxon>Pseudomonadota</taxon>
        <taxon>Gammaproteobacteria</taxon>
        <taxon>Alteromonadales</taxon>
        <taxon>Shewanellaceae</taxon>
        <taxon>Shewanella</taxon>
    </lineage>
</organism>
<gene>
    <name evidence="2" type="ORF">KHX94_00085</name>
</gene>
<name>A0ABX8DEW5_9GAMM</name>
<evidence type="ECO:0000256" key="1">
    <source>
        <dbReference type="SAM" id="MobiDB-lite"/>
    </source>
</evidence>
<accession>A0ABX8DEW5</accession>
<feature type="compositionally biased region" description="Basic and acidic residues" evidence="1">
    <location>
        <begin position="18"/>
        <end position="36"/>
    </location>
</feature>
<feature type="region of interest" description="Disordered" evidence="1">
    <location>
        <begin position="1"/>
        <end position="82"/>
    </location>
</feature>
<sequence length="82" mass="8719">MQISSTSQLASTIQSTDTNHKEQTDNTKQDAVKADTSDTVTLSSEAKALAQTQGSGWGKEPQKMTTMGSGWGQEPGQSTLEE</sequence>
<protein>
    <submittedName>
        <fullName evidence="2">Uncharacterized protein</fullName>
    </submittedName>
</protein>
<feature type="compositionally biased region" description="Polar residues" evidence="1">
    <location>
        <begin position="37"/>
        <end position="54"/>
    </location>
</feature>
<dbReference type="Proteomes" id="UP000676428">
    <property type="component" value="Chromosome"/>
</dbReference>
<dbReference type="RefSeq" id="WP_213681914.1">
    <property type="nucleotide sequence ID" value="NZ_CP074572.1"/>
</dbReference>
<dbReference type="EMBL" id="CP074572">
    <property type="protein sequence ID" value="QVK23282.1"/>
    <property type="molecule type" value="Genomic_DNA"/>
</dbReference>
<evidence type="ECO:0000313" key="2">
    <source>
        <dbReference type="EMBL" id="QVK23282.1"/>
    </source>
</evidence>
<reference evidence="2 3" key="1">
    <citation type="journal article" date="2012" name="Int. J. Syst. Evol. Microbiol.">
        <title>Shewanella dokdonensis sp. nov., isolated from seawater.</title>
        <authorList>
            <person name="Sung H.R."/>
            <person name="Yoon J.H."/>
            <person name="Ghim S.Y."/>
        </authorList>
    </citation>
    <scope>NUCLEOTIDE SEQUENCE [LARGE SCALE GENOMIC DNA]</scope>
    <source>
        <strain evidence="2 3">DSM 23626</strain>
    </source>
</reference>